<feature type="domain" description="Peptidase S8/S53" evidence="8">
    <location>
        <begin position="549"/>
        <end position="592"/>
    </location>
</feature>
<dbReference type="InterPro" id="IPR050131">
    <property type="entry name" value="Peptidase_S8_subtilisin-like"/>
</dbReference>
<protein>
    <submittedName>
        <fullName evidence="9">S8 family serine peptidase</fullName>
    </submittedName>
</protein>
<evidence type="ECO:0000313" key="9">
    <source>
        <dbReference type="EMBL" id="MDW5596897.1"/>
    </source>
</evidence>
<comment type="caution">
    <text evidence="9">The sequence shown here is derived from an EMBL/GenBank/DDBJ whole genome shotgun (WGS) entry which is preliminary data.</text>
</comment>
<evidence type="ECO:0000256" key="5">
    <source>
        <dbReference type="PROSITE-ProRule" id="PRU01240"/>
    </source>
</evidence>
<keyword evidence="4 5" id="KW-0720">Serine protease</keyword>
<organism evidence="9 10">
    <name type="scientific">Conexibacter stalactiti</name>
    <dbReference type="NCBI Taxonomy" id="1940611"/>
    <lineage>
        <taxon>Bacteria</taxon>
        <taxon>Bacillati</taxon>
        <taxon>Actinomycetota</taxon>
        <taxon>Thermoleophilia</taxon>
        <taxon>Solirubrobacterales</taxon>
        <taxon>Conexibacteraceae</taxon>
        <taxon>Conexibacter</taxon>
    </lineage>
</organism>
<evidence type="ECO:0000256" key="1">
    <source>
        <dbReference type="ARBA" id="ARBA00011073"/>
    </source>
</evidence>
<feature type="domain" description="Peptidase S8/S53" evidence="8">
    <location>
        <begin position="169"/>
        <end position="388"/>
    </location>
</feature>
<gene>
    <name evidence="9" type="ORF">R7226_21295</name>
</gene>
<sequence length="865" mass="88063">MAHWSGCRAAALTAATLAALAAASPVTAEAREQRVGGSAPPTPAAVFSLDRVIVQWAAGASAAERRAARADAGVDLVGDLGSRRFQLVETERGQTPRQAVRELEADPAVVVAERDGYDRPDALPNDPLLGRLWGLRNSGLGVGGFSGAVAGADIDASSAWDRVVGTPSTVVAVIDSGYRFEHPDLAGVAWTNPGETLDGADDDGNGIVDDVHGADFVGVDPGAPVTDGDPTDDDLLYGGHGVHTAGTIGARGNDGVGITGVAQDVSIMPLRVCSDDVCPHSAEVEAINYAGAAGARVANISLGGPVENAAIANAIAANPQTLFVISAGNDGRDNEAVPHYPCNVAPLAGGRSAVDNVICVAATDQADRLAGFSNWGTTSVDLGAPGTEILSTFPVRQLIDEDFEVDDFALEWSDSGADGGFARTDEPPLTSFGISDSPGAVPARGAIRASTSAPFTMPAGYGECALEQTRSLALGGGGFWYEVRLDGEPVLGTSGRSSGRFSLSLADALSGGGEVELYFRYTAGPAPGPGDGVWIDDVGLTCTAPVGEAAGYAFLDGTSMATPHVTGAAALLFSLRPTASVTDVRRGLLGSVDRLPTLAGRTTSGGRLDAAAAVDLFDAVPPPAPTLGVTSPPSPAANTAPRLIGSAQRGTSVDVYANATCAGAPVAGGTAAQLAGPGIAVTVGKGTVSQFSVRATDLVPRASDCSAPISYTESSEVAPPPPPPPPRGPDPLPPGGIVPPDPGPGPRPGPGPVATAPALSRLQQTNARWRTRAVRRRPRLPVGTTFRYRLDRAASVRLEFTQIVSGRRAGRGTLTVAGRAGANAYAFRGRLGRRTLAPGRYRLLVTALADGRRSASAAITFTIVR</sequence>
<feature type="signal peptide" evidence="7">
    <location>
        <begin position="1"/>
        <end position="30"/>
    </location>
</feature>
<dbReference type="SUPFAM" id="SSF52743">
    <property type="entry name" value="Subtilisin-like"/>
    <property type="match status" value="1"/>
</dbReference>
<reference evidence="10" key="1">
    <citation type="submission" date="2023-07" db="EMBL/GenBank/DDBJ databases">
        <title>Conexibacter stalactiti sp. nov., isolated from stalactites in a lava cave and emended description of the genus Conexibacter.</title>
        <authorList>
            <person name="Lee S.D."/>
        </authorList>
    </citation>
    <scope>NUCLEOTIDE SEQUENCE [LARGE SCALE GENOMIC DNA]</scope>
    <source>
        <strain evidence="10">KCTC 39840</strain>
    </source>
</reference>
<evidence type="ECO:0000256" key="6">
    <source>
        <dbReference type="SAM" id="MobiDB-lite"/>
    </source>
</evidence>
<feature type="chain" id="PRO_5047455354" evidence="7">
    <location>
        <begin position="31"/>
        <end position="865"/>
    </location>
</feature>
<dbReference type="PANTHER" id="PTHR43806">
    <property type="entry name" value="PEPTIDASE S8"/>
    <property type="match status" value="1"/>
</dbReference>
<evidence type="ECO:0000313" key="10">
    <source>
        <dbReference type="Proteomes" id="UP001284601"/>
    </source>
</evidence>
<evidence type="ECO:0000256" key="2">
    <source>
        <dbReference type="ARBA" id="ARBA00022670"/>
    </source>
</evidence>
<keyword evidence="7" id="KW-0732">Signal</keyword>
<feature type="active site" description="Charge relay system" evidence="5">
    <location>
        <position position="559"/>
    </location>
</feature>
<proteinExistence type="inferred from homology"/>
<evidence type="ECO:0000256" key="3">
    <source>
        <dbReference type="ARBA" id="ARBA00022801"/>
    </source>
</evidence>
<dbReference type="InterPro" id="IPR023828">
    <property type="entry name" value="Peptidase_S8_Ser-AS"/>
</dbReference>
<dbReference type="RefSeq" id="WP_318599334.1">
    <property type="nucleotide sequence ID" value="NZ_JAWSTH010000068.1"/>
</dbReference>
<keyword evidence="2 5" id="KW-0645">Protease</keyword>
<evidence type="ECO:0000256" key="4">
    <source>
        <dbReference type="ARBA" id="ARBA00022825"/>
    </source>
</evidence>
<dbReference type="PROSITE" id="PS00138">
    <property type="entry name" value="SUBTILASE_SER"/>
    <property type="match status" value="1"/>
</dbReference>
<dbReference type="Proteomes" id="UP001284601">
    <property type="component" value="Unassembled WGS sequence"/>
</dbReference>
<name>A0ABU4HU99_9ACTN</name>
<dbReference type="PANTHER" id="PTHR43806:SF11">
    <property type="entry name" value="CEREVISIN-RELATED"/>
    <property type="match status" value="1"/>
</dbReference>
<dbReference type="PROSITE" id="PS51892">
    <property type="entry name" value="SUBTILASE"/>
    <property type="match status" value="1"/>
</dbReference>
<feature type="active site" description="Charge relay system" evidence="5">
    <location>
        <position position="175"/>
    </location>
</feature>
<dbReference type="InterPro" id="IPR036852">
    <property type="entry name" value="Peptidase_S8/S53_dom_sf"/>
</dbReference>
<keyword evidence="10" id="KW-1185">Reference proteome</keyword>
<keyword evidence="3 5" id="KW-0378">Hydrolase</keyword>
<feature type="region of interest" description="Disordered" evidence="6">
    <location>
        <begin position="710"/>
        <end position="756"/>
    </location>
</feature>
<evidence type="ECO:0000256" key="7">
    <source>
        <dbReference type="SAM" id="SignalP"/>
    </source>
</evidence>
<dbReference type="InterPro" id="IPR015500">
    <property type="entry name" value="Peptidase_S8_subtilisin-rel"/>
</dbReference>
<dbReference type="EMBL" id="JAWSTH010000068">
    <property type="protein sequence ID" value="MDW5596897.1"/>
    <property type="molecule type" value="Genomic_DNA"/>
</dbReference>
<feature type="compositionally biased region" description="Pro residues" evidence="6">
    <location>
        <begin position="718"/>
        <end position="751"/>
    </location>
</feature>
<dbReference type="Gene3D" id="3.40.50.200">
    <property type="entry name" value="Peptidase S8/S53 domain"/>
    <property type="match status" value="2"/>
</dbReference>
<dbReference type="InterPro" id="IPR000209">
    <property type="entry name" value="Peptidase_S8/S53_dom"/>
</dbReference>
<evidence type="ECO:0000259" key="8">
    <source>
        <dbReference type="Pfam" id="PF00082"/>
    </source>
</evidence>
<dbReference type="Pfam" id="PF00082">
    <property type="entry name" value="Peptidase_S8"/>
    <property type="match status" value="2"/>
</dbReference>
<accession>A0ABU4HU99</accession>
<dbReference type="PRINTS" id="PR00723">
    <property type="entry name" value="SUBTILISIN"/>
</dbReference>
<feature type="active site" description="Charge relay system" evidence="5">
    <location>
        <position position="240"/>
    </location>
</feature>
<comment type="similarity">
    <text evidence="1 5">Belongs to the peptidase S8 family.</text>
</comment>